<dbReference type="Proteomes" id="UP001303946">
    <property type="component" value="Chromosome"/>
</dbReference>
<dbReference type="RefSeq" id="WP_316698465.1">
    <property type="nucleotide sequence ID" value="NZ_CP136336.1"/>
</dbReference>
<gene>
    <name evidence="2" type="ORF">RXV79_14510</name>
</gene>
<keyword evidence="2" id="KW-0328">Glycosyltransferase</keyword>
<dbReference type="Gene3D" id="3.40.50.2000">
    <property type="entry name" value="Glycogen Phosphorylase B"/>
    <property type="match status" value="1"/>
</dbReference>
<dbReference type="InterPro" id="IPR001296">
    <property type="entry name" value="Glyco_trans_1"/>
</dbReference>
<keyword evidence="2" id="KW-0808">Transferase</keyword>
<dbReference type="CDD" id="cd03801">
    <property type="entry name" value="GT4_PimA-like"/>
    <property type="match status" value="1"/>
</dbReference>
<sequence length="318" mass="36158">MNTPKRRLRILTWHVHGNYLYYLTQVPHDFYLVTDAERSTHHSGRSGILPWGDNVHEAPVEQIAGMPFDAILFQSRDAWEREQHLILSEAQRRLPRLYLEHDPPQQHPTDTPHWVDDPAVLLVHVTHFNQLMWDNRRTPSRVVEHGVKPLASVPWTGEIERGLVVVNNLDRRGRRLGLDVYQQVAPQVPLTLVGMGSERCGGAGEVSHHELPKRMAAHRFFFNPIRYTSLGLAIIEAMMASTPIVGLATTELSTVIRNGGNGIIDTRVDALVAAMRELMANPAEARRLGEAGRRTAQERFHIGRFVDDWMRVFHEATS</sequence>
<dbReference type="EMBL" id="CP136336">
    <property type="protein sequence ID" value="WOB06137.1"/>
    <property type="molecule type" value="Genomic_DNA"/>
</dbReference>
<feature type="domain" description="Glycosyl transferase family 1" evidence="1">
    <location>
        <begin position="203"/>
        <end position="294"/>
    </location>
</feature>
<evidence type="ECO:0000259" key="1">
    <source>
        <dbReference type="Pfam" id="PF00534"/>
    </source>
</evidence>
<dbReference type="GO" id="GO:0016757">
    <property type="term" value="F:glycosyltransferase activity"/>
    <property type="evidence" value="ECO:0007669"/>
    <property type="project" value="UniProtKB-KW"/>
</dbReference>
<accession>A0ABZ0CMD1</accession>
<name>A0ABZ0CMD1_9BURK</name>
<organism evidence="2 3">
    <name type="scientific">Piscinibacter gummiphilus</name>
    <dbReference type="NCBI Taxonomy" id="946333"/>
    <lineage>
        <taxon>Bacteria</taxon>
        <taxon>Pseudomonadati</taxon>
        <taxon>Pseudomonadota</taxon>
        <taxon>Betaproteobacteria</taxon>
        <taxon>Burkholderiales</taxon>
        <taxon>Sphaerotilaceae</taxon>
        <taxon>Piscinibacter</taxon>
    </lineage>
</organism>
<protein>
    <submittedName>
        <fullName evidence="2">Glycosyltransferase family 4 protein</fullName>
        <ecNumber evidence="2">2.4.-.-</ecNumber>
    </submittedName>
</protein>
<dbReference type="EC" id="2.4.-.-" evidence="2"/>
<proteinExistence type="predicted"/>
<evidence type="ECO:0000313" key="2">
    <source>
        <dbReference type="EMBL" id="WOB06137.1"/>
    </source>
</evidence>
<dbReference type="PANTHER" id="PTHR12526">
    <property type="entry name" value="GLYCOSYLTRANSFERASE"/>
    <property type="match status" value="1"/>
</dbReference>
<evidence type="ECO:0000313" key="3">
    <source>
        <dbReference type="Proteomes" id="UP001303946"/>
    </source>
</evidence>
<reference evidence="2 3" key="1">
    <citation type="submission" date="2023-10" db="EMBL/GenBank/DDBJ databases">
        <title>Bacteria for the degradation of biodegradable plastic PBAT(Polybutylene adipate terephthalate).</title>
        <authorList>
            <person name="Weon H.-Y."/>
            <person name="Yeon J."/>
        </authorList>
    </citation>
    <scope>NUCLEOTIDE SEQUENCE [LARGE SCALE GENOMIC DNA]</scope>
    <source>
        <strain evidence="2 3">SBD 7-3</strain>
    </source>
</reference>
<keyword evidence="3" id="KW-1185">Reference proteome</keyword>
<dbReference type="Pfam" id="PF00534">
    <property type="entry name" value="Glycos_transf_1"/>
    <property type="match status" value="1"/>
</dbReference>
<dbReference type="SUPFAM" id="SSF53756">
    <property type="entry name" value="UDP-Glycosyltransferase/glycogen phosphorylase"/>
    <property type="match status" value="1"/>
</dbReference>
<dbReference type="PANTHER" id="PTHR12526:SF627">
    <property type="entry name" value="D-RHAMNOSYLTRANSFERASE WBPZ"/>
    <property type="match status" value="1"/>
</dbReference>